<evidence type="ECO:0000313" key="2">
    <source>
        <dbReference type="Proteomes" id="UP001139485"/>
    </source>
</evidence>
<name>A0A9X2IHC0_9ACTN</name>
<organism evidence="1 2">
    <name type="scientific">Nocardioides bruguierae</name>
    <dbReference type="NCBI Taxonomy" id="2945102"/>
    <lineage>
        <taxon>Bacteria</taxon>
        <taxon>Bacillati</taxon>
        <taxon>Actinomycetota</taxon>
        <taxon>Actinomycetes</taxon>
        <taxon>Propionibacteriales</taxon>
        <taxon>Nocardioidaceae</taxon>
        <taxon>Nocardioides</taxon>
    </lineage>
</organism>
<accession>A0A9X2IHC0</accession>
<dbReference type="EMBL" id="JAMOIL010000063">
    <property type="protein sequence ID" value="MCM0622883.1"/>
    <property type="molecule type" value="Genomic_DNA"/>
</dbReference>
<dbReference type="Proteomes" id="UP001139485">
    <property type="component" value="Unassembled WGS sequence"/>
</dbReference>
<reference evidence="1" key="1">
    <citation type="submission" date="2022-05" db="EMBL/GenBank/DDBJ databases">
        <authorList>
            <person name="Tuo L."/>
        </authorList>
    </citation>
    <scope>NUCLEOTIDE SEQUENCE</scope>
    <source>
        <strain evidence="1">BSK12Z-4</strain>
    </source>
</reference>
<sequence length="92" mass="10134">MGPRHDVLCKVTDIVSASSQVLRVELTPPWENGDLPEVRIVVTDIDTCDDMASDVRHGEHAVVFEDAPDSGYGWTARLAGFRLTVTVPVMNR</sequence>
<protein>
    <submittedName>
        <fullName evidence="1">Uncharacterized protein</fullName>
    </submittedName>
</protein>
<keyword evidence="2" id="KW-1185">Reference proteome</keyword>
<gene>
    <name evidence="1" type="ORF">M8330_21590</name>
</gene>
<evidence type="ECO:0000313" key="1">
    <source>
        <dbReference type="EMBL" id="MCM0622883.1"/>
    </source>
</evidence>
<dbReference type="AlphaFoldDB" id="A0A9X2IHC0"/>
<comment type="caution">
    <text evidence="1">The sequence shown here is derived from an EMBL/GenBank/DDBJ whole genome shotgun (WGS) entry which is preliminary data.</text>
</comment>
<proteinExistence type="predicted"/>
<dbReference type="RefSeq" id="WP_250829033.1">
    <property type="nucleotide sequence ID" value="NZ_JAMOIL010000063.1"/>
</dbReference>